<reference evidence="12 13" key="1">
    <citation type="submission" date="2016-05" db="EMBL/GenBank/DDBJ databases">
        <title>Single-cell genome of chain-forming Candidatus Thiomargarita nelsonii and comparison to other large sulfur-oxidizing bacteria.</title>
        <authorList>
            <person name="Winkel M."/>
            <person name="Salman V."/>
            <person name="Woyke T."/>
            <person name="Schulz-Vogt H."/>
            <person name="Richter M."/>
            <person name="Flood B."/>
            <person name="Bailey J."/>
            <person name="Amann R."/>
            <person name="Mussmann M."/>
        </authorList>
    </citation>
    <scope>NUCLEOTIDE SEQUENCE [LARGE SCALE GENOMIC DNA]</scope>
    <source>
        <strain evidence="12 13">THI036</strain>
    </source>
</reference>
<keyword evidence="9" id="KW-0676">Redox-active center</keyword>
<evidence type="ECO:0000256" key="1">
    <source>
        <dbReference type="ARBA" id="ARBA00004141"/>
    </source>
</evidence>
<sequence length="222" mass="24205">MIDKFLAQGGIDWPPIPGLEQLKAVSEGRTMQSSDGFQPNYSLSLSQKLERDPIGNGTAIIVLIGMLIVVLRILMRLGQNIKNPRPMQQEWIVPILSLLGLAVSSYMLYIEMTGNAAICGPVGDCNTVQQSEYAYLFGILPIAVLGVIAYLAILLAWSIGHYSSGKLTHLASLSLFILALSGTLFSIYLTFLEPFVIGATCAWCLASAIIMTVLLWRTRAIK</sequence>
<dbReference type="InterPro" id="IPR038354">
    <property type="entry name" value="VKOR_sf"/>
</dbReference>
<evidence type="ECO:0000256" key="4">
    <source>
        <dbReference type="ARBA" id="ARBA00022719"/>
    </source>
</evidence>
<dbReference type="Proteomes" id="UP000076962">
    <property type="component" value="Unassembled WGS sequence"/>
</dbReference>
<evidence type="ECO:0000256" key="9">
    <source>
        <dbReference type="ARBA" id="ARBA00023284"/>
    </source>
</evidence>
<keyword evidence="3 10" id="KW-0812">Transmembrane</keyword>
<keyword evidence="7 10" id="KW-0472">Membrane</keyword>
<dbReference type="PATRIC" id="fig|1003181.4.peg.6490"/>
<evidence type="ECO:0000256" key="3">
    <source>
        <dbReference type="ARBA" id="ARBA00022692"/>
    </source>
</evidence>
<dbReference type="GO" id="GO:0048038">
    <property type="term" value="F:quinone binding"/>
    <property type="evidence" value="ECO:0007669"/>
    <property type="project" value="UniProtKB-KW"/>
</dbReference>
<evidence type="ECO:0000313" key="12">
    <source>
        <dbReference type="EMBL" id="OAD19446.1"/>
    </source>
</evidence>
<dbReference type="Gene3D" id="1.20.1440.130">
    <property type="entry name" value="VKOR domain"/>
    <property type="match status" value="1"/>
</dbReference>
<dbReference type="InterPro" id="IPR044698">
    <property type="entry name" value="VKOR/LTO1"/>
</dbReference>
<evidence type="ECO:0000256" key="5">
    <source>
        <dbReference type="ARBA" id="ARBA00022989"/>
    </source>
</evidence>
<dbReference type="GO" id="GO:0016020">
    <property type="term" value="C:membrane"/>
    <property type="evidence" value="ECO:0007669"/>
    <property type="project" value="UniProtKB-SubCell"/>
</dbReference>
<evidence type="ECO:0000256" key="6">
    <source>
        <dbReference type="ARBA" id="ARBA00023002"/>
    </source>
</evidence>
<proteinExistence type="inferred from homology"/>
<dbReference type="CDD" id="cd12916">
    <property type="entry name" value="VKOR_1"/>
    <property type="match status" value="1"/>
</dbReference>
<dbReference type="SMART" id="SM00756">
    <property type="entry name" value="VKc"/>
    <property type="match status" value="1"/>
</dbReference>
<keyword evidence="8" id="KW-1015">Disulfide bond</keyword>
<keyword evidence="5 10" id="KW-1133">Transmembrane helix</keyword>
<feature type="domain" description="Vitamin K epoxide reductase" evidence="11">
    <location>
        <begin position="86"/>
        <end position="222"/>
    </location>
</feature>
<organism evidence="12 13">
    <name type="scientific">Candidatus Thiomargarita nelsonii</name>
    <dbReference type="NCBI Taxonomy" id="1003181"/>
    <lineage>
        <taxon>Bacteria</taxon>
        <taxon>Pseudomonadati</taxon>
        <taxon>Pseudomonadota</taxon>
        <taxon>Gammaproteobacteria</taxon>
        <taxon>Thiotrichales</taxon>
        <taxon>Thiotrichaceae</taxon>
        <taxon>Thiomargarita</taxon>
    </lineage>
</organism>
<dbReference type="Pfam" id="PF07884">
    <property type="entry name" value="VKOR"/>
    <property type="match status" value="1"/>
</dbReference>
<feature type="transmembrane region" description="Helical" evidence="10">
    <location>
        <begin position="195"/>
        <end position="216"/>
    </location>
</feature>
<feature type="transmembrane region" description="Helical" evidence="10">
    <location>
        <begin position="133"/>
        <end position="157"/>
    </location>
</feature>
<protein>
    <submittedName>
        <fullName evidence="12">Vitamin K epoxide reductase</fullName>
    </submittedName>
</protein>
<dbReference type="EMBL" id="LUTY01002798">
    <property type="protein sequence ID" value="OAD19446.1"/>
    <property type="molecule type" value="Genomic_DNA"/>
</dbReference>
<evidence type="ECO:0000256" key="8">
    <source>
        <dbReference type="ARBA" id="ARBA00023157"/>
    </source>
</evidence>
<evidence type="ECO:0000256" key="10">
    <source>
        <dbReference type="SAM" id="Phobius"/>
    </source>
</evidence>
<keyword evidence="4" id="KW-0874">Quinone</keyword>
<feature type="transmembrane region" description="Helical" evidence="10">
    <location>
        <begin position="91"/>
        <end position="110"/>
    </location>
</feature>
<keyword evidence="13" id="KW-1185">Reference proteome</keyword>
<comment type="caution">
    <text evidence="12">The sequence shown here is derived from an EMBL/GenBank/DDBJ whole genome shotgun (WGS) entry which is preliminary data.</text>
</comment>
<feature type="transmembrane region" description="Helical" evidence="10">
    <location>
        <begin position="169"/>
        <end position="189"/>
    </location>
</feature>
<keyword evidence="6" id="KW-0560">Oxidoreductase</keyword>
<comment type="similarity">
    <text evidence="2">Belongs to the VKOR family.</text>
</comment>
<accession>A0A176RUQ6</accession>
<comment type="subcellular location">
    <subcellularLocation>
        <location evidence="1">Membrane</location>
        <topology evidence="1">Multi-pass membrane protein</topology>
    </subcellularLocation>
</comment>
<dbReference type="PANTHER" id="PTHR34573:SF1">
    <property type="entry name" value="VITAMIN K EPOXIDE REDUCTASE DOMAIN-CONTAINING PROTEIN"/>
    <property type="match status" value="1"/>
</dbReference>
<evidence type="ECO:0000259" key="11">
    <source>
        <dbReference type="SMART" id="SM00756"/>
    </source>
</evidence>
<dbReference type="PANTHER" id="PTHR34573">
    <property type="entry name" value="VKC DOMAIN-CONTAINING PROTEIN"/>
    <property type="match status" value="1"/>
</dbReference>
<gene>
    <name evidence="12" type="ORF">THIOM_004916</name>
</gene>
<feature type="transmembrane region" description="Helical" evidence="10">
    <location>
        <begin position="54"/>
        <end position="75"/>
    </location>
</feature>
<dbReference type="InterPro" id="IPR012932">
    <property type="entry name" value="VKOR"/>
</dbReference>
<dbReference type="AlphaFoldDB" id="A0A176RUQ6"/>
<evidence type="ECO:0000313" key="13">
    <source>
        <dbReference type="Proteomes" id="UP000076962"/>
    </source>
</evidence>
<name>A0A176RUQ6_9GAMM</name>
<dbReference type="GO" id="GO:0016491">
    <property type="term" value="F:oxidoreductase activity"/>
    <property type="evidence" value="ECO:0007669"/>
    <property type="project" value="UniProtKB-KW"/>
</dbReference>
<evidence type="ECO:0000256" key="7">
    <source>
        <dbReference type="ARBA" id="ARBA00023136"/>
    </source>
</evidence>
<evidence type="ECO:0000256" key="2">
    <source>
        <dbReference type="ARBA" id="ARBA00006214"/>
    </source>
</evidence>